<evidence type="ECO:0000313" key="4">
    <source>
        <dbReference type="Proteomes" id="UP000799324"/>
    </source>
</evidence>
<dbReference type="AlphaFoldDB" id="A0A6A6TBD9"/>
<keyword evidence="4" id="KW-1185">Reference proteome</keyword>
<dbReference type="Proteomes" id="UP000799324">
    <property type="component" value="Unassembled WGS sequence"/>
</dbReference>
<dbReference type="EMBL" id="MU004339">
    <property type="protein sequence ID" value="KAF2656223.1"/>
    <property type="molecule type" value="Genomic_DNA"/>
</dbReference>
<dbReference type="OrthoDB" id="3926908at2759"/>
<evidence type="ECO:0000313" key="3">
    <source>
        <dbReference type="EMBL" id="KAF2656223.1"/>
    </source>
</evidence>
<evidence type="ECO:0000256" key="2">
    <source>
        <dbReference type="SAM" id="MobiDB-lite"/>
    </source>
</evidence>
<gene>
    <name evidence="3" type="ORF">K491DRAFT_573536</name>
</gene>
<feature type="non-terminal residue" evidence="3">
    <location>
        <position position="1"/>
    </location>
</feature>
<name>A0A6A6TBD9_9PLEO</name>
<accession>A0A6A6TBD9</accession>
<feature type="non-terminal residue" evidence="3">
    <location>
        <position position="181"/>
    </location>
</feature>
<proteinExistence type="predicted"/>
<reference evidence="3" key="1">
    <citation type="journal article" date="2020" name="Stud. Mycol.">
        <title>101 Dothideomycetes genomes: a test case for predicting lifestyles and emergence of pathogens.</title>
        <authorList>
            <person name="Haridas S."/>
            <person name="Albert R."/>
            <person name="Binder M."/>
            <person name="Bloem J."/>
            <person name="Labutti K."/>
            <person name="Salamov A."/>
            <person name="Andreopoulos B."/>
            <person name="Baker S."/>
            <person name="Barry K."/>
            <person name="Bills G."/>
            <person name="Bluhm B."/>
            <person name="Cannon C."/>
            <person name="Castanera R."/>
            <person name="Culley D."/>
            <person name="Daum C."/>
            <person name="Ezra D."/>
            <person name="Gonzalez J."/>
            <person name="Henrissat B."/>
            <person name="Kuo A."/>
            <person name="Liang C."/>
            <person name="Lipzen A."/>
            <person name="Lutzoni F."/>
            <person name="Magnuson J."/>
            <person name="Mondo S."/>
            <person name="Nolan M."/>
            <person name="Ohm R."/>
            <person name="Pangilinan J."/>
            <person name="Park H.-J."/>
            <person name="Ramirez L."/>
            <person name="Alfaro M."/>
            <person name="Sun H."/>
            <person name="Tritt A."/>
            <person name="Yoshinaga Y."/>
            <person name="Zwiers L.-H."/>
            <person name="Turgeon B."/>
            <person name="Goodwin S."/>
            <person name="Spatafora J."/>
            <person name="Crous P."/>
            <person name="Grigoriev I."/>
        </authorList>
    </citation>
    <scope>NUCLEOTIDE SEQUENCE</scope>
    <source>
        <strain evidence="3">CBS 122681</strain>
    </source>
</reference>
<evidence type="ECO:0000256" key="1">
    <source>
        <dbReference type="SAM" id="Coils"/>
    </source>
</evidence>
<organism evidence="3 4">
    <name type="scientific">Lophiostoma macrostomum CBS 122681</name>
    <dbReference type="NCBI Taxonomy" id="1314788"/>
    <lineage>
        <taxon>Eukaryota</taxon>
        <taxon>Fungi</taxon>
        <taxon>Dikarya</taxon>
        <taxon>Ascomycota</taxon>
        <taxon>Pezizomycotina</taxon>
        <taxon>Dothideomycetes</taxon>
        <taxon>Pleosporomycetidae</taxon>
        <taxon>Pleosporales</taxon>
        <taxon>Lophiostomataceae</taxon>
        <taxon>Lophiostoma</taxon>
    </lineage>
</organism>
<protein>
    <submittedName>
        <fullName evidence="3">Uncharacterized protein</fullName>
    </submittedName>
</protein>
<feature type="coiled-coil region" evidence="1">
    <location>
        <begin position="146"/>
        <end position="180"/>
    </location>
</feature>
<feature type="region of interest" description="Disordered" evidence="2">
    <location>
        <begin position="1"/>
        <end position="26"/>
    </location>
</feature>
<sequence length="181" mass="20446">QDMSASNGPLTPGEDPEPTAPVIDYSPATVPYNEAFENQLMNAILYPSEDARSRSPITPPIIPPTALPIPLDSYLRMHASLIPGVHLTHPNGYHTGGPGPSPSTVEEYASRFIEEHGIQDGEQLEQIVDVRVNELMEVVRERMREREDAVRRNEDVKKQLEDLEVQRSTERRVQEKIKEER</sequence>
<keyword evidence="1" id="KW-0175">Coiled coil</keyword>